<keyword evidence="3 8" id="KW-0808">Transferase</keyword>
<dbReference type="GO" id="GO:0006396">
    <property type="term" value="P:RNA processing"/>
    <property type="evidence" value="ECO:0007669"/>
    <property type="project" value="InterPro"/>
</dbReference>
<dbReference type="InterPro" id="IPR036612">
    <property type="entry name" value="KH_dom_type_1_sf"/>
</dbReference>
<dbReference type="NCBIfam" id="NF008805">
    <property type="entry name" value="PRK11824.1"/>
    <property type="match status" value="1"/>
</dbReference>
<dbReference type="AlphaFoldDB" id="N6USC7"/>
<dbReference type="FunFam" id="3.30.230.70:FF:000002">
    <property type="entry name" value="Polyribonucleotide nucleotidyltransferase"/>
    <property type="match status" value="1"/>
</dbReference>
<dbReference type="RefSeq" id="WP_010704686.1">
    <property type="nucleotide sequence ID" value="NZ_KB915632.1"/>
</dbReference>
<accession>N6USC7</accession>
<dbReference type="InterPro" id="IPR027408">
    <property type="entry name" value="PNPase/RNase_PH_dom_sf"/>
</dbReference>
<feature type="binding site" evidence="8">
    <location>
        <position position="488"/>
    </location>
    <ligand>
        <name>Mg(2+)</name>
        <dbReference type="ChEBI" id="CHEBI:18420"/>
    </ligand>
</feature>
<dbReference type="PROSITE" id="PS50084">
    <property type="entry name" value="KH_TYPE_1"/>
    <property type="match status" value="1"/>
</dbReference>
<evidence type="ECO:0000313" key="11">
    <source>
        <dbReference type="Proteomes" id="UP000014011"/>
    </source>
</evidence>
<dbReference type="PROSITE" id="PS50126">
    <property type="entry name" value="S1"/>
    <property type="match status" value="1"/>
</dbReference>
<dbReference type="Pfam" id="PF00575">
    <property type="entry name" value="S1"/>
    <property type="match status" value="1"/>
</dbReference>
<dbReference type="NCBIfam" id="TIGR03591">
    <property type="entry name" value="polynuc_phos"/>
    <property type="match status" value="1"/>
</dbReference>
<dbReference type="PATRIC" id="fig|1094502.3.peg.320"/>
<feature type="domain" description="S1 motif" evidence="9">
    <location>
        <begin position="624"/>
        <end position="692"/>
    </location>
</feature>
<dbReference type="SUPFAM" id="SSF50249">
    <property type="entry name" value="Nucleic acid-binding proteins"/>
    <property type="match status" value="1"/>
</dbReference>
<dbReference type="EMBL" id="AGWD01000008">
    <property type="protein sequence ID" value="ENN95259.1"/>
    <property type="molecule type" value="Genomic_DNA"/>
</dbReference>
<dbReference type="FunFam" id="3.30.1370.10:FF:000001">
    <property type="entry name" value="Polyribonucleotide nucleotidyltransferase"/>
    <property type="match status" value="1"/>
</dbReference>
<evidence type="ECO:0000313" key="10">
    <source>
        <dbReference type="EMBL" id="ENN95259.1"/>
    </source>
</evidence>
<protein>
    <recommendedName>
        <fullName evidence="8">Polyribonucleotide nucleotidyltransferase</fullName>
        <ecNumber evidence="8">2.7.7.8</ecNumber>
    </recommendedName>
    <alternativeName>
        <fullName evidence="8">Polynucleotide phosphorylase</fullName>
        <shortName evidence="8">PNPase</shortName>
    </alternativeName>
</protein>
<evidence type="ECO:0000256" key="2">
    <source>
        <dbReference type="ARBA" id="ARBA00022490"/>
    </source>
</evidence>
<comment type="cofactor">
    <cofactor evidence="8">
        <name>Mg(2+)</name>
        <dbReference type="ChEBI" id="CHEBI:18420"/>
    </cofactor>
</comment>
<dbReference type="InterPro" id="IPR020568">
    <property type="entry name" value="Ribosomal_Su5_D2-typ_SF"/>
</dbReference>
<keyword evidence="6 8" id="KW-0460">Magnesium</keyword>
<dbReference type="InterPro" id="IPR004088">
    <property type="entry name" value="KH_dom_type_1"/>
</dbReference>
<dbReference type="InterPro" id="IPR015847">
    <property type="entry name" value="ExoRNase_PH_dom2"/>
</dbReference>
<feature type="binding site" evidence="8">
    <location>
        <position position="494"/>
    </location>
    <ligand>
        <name>Mg(2+)</name>
        <dbReference type="ChEBI" id="CHEBI:18420"/>
    </ligand>
</feature>
<dbReference type="CDD" id="cd02393">
    <property type="entry name" value="KH-I_PNPase"/>
    <property type="match status" value="1"/>
</dbReference>
<dbReference type="Gene3D" id="3.30.1370.10">
    <property type="entry name" value="K Homology domain, type 1"/>
    <property type="match status" value="1"/>
</dbReference>
<evidence type="ECO:0000259" key="9">
    <source>
        <dbReference type="PROSITE" id="PS50126"/>
    </source>
</evidence>
<dbReference type="SMART" id="SM00322">
    <property type="entry name" value="KH"/>
    <property type="match status" value="1"/>
</dbReference>
<dbReference type="Pfam" id="PF00013">
    <property type="entry name" value="KH_1"/>
    <property type="match status" value="1"/>
</dbReference>
<comment type="caution">
    <text evidence="10">The sequence shown here is derived from an EMBL/GenBank/DDBJ whole genome shotgun (WGS) entry which is preliminary data.</text>
</comment>
<dbReference type="PANTHER" id="PTHR11252">
    <property type="entry name" value="POLYRIBONUCLEOTIDE NUCLEOTIDYLTRANSFERASE"/>
    <property type="match status" value="1"/>
</dbReference>
<keyword evidence="2 8" id="KW-0963">Cytoplasm</keyword>
<dbReference type="Proteomes" id="UP000014011">
    <property type="component" value="Unassembled WGS sequence"/>
</dbReference>
<comment type="catalytic activity">
    <reaction evidence="8">
        <text>RNA(n+1) + phosphate = RNA(n) + a ribonucleoside 5'-diphosphate</text>
        <dbReference type="Rhea" id="RHEA:22096"/>
        <dbReference type="Rhea" id="RHEA-COMP:14527"/>
        <dbReference type="Rhea" id="RHEA-COMP:17342"/>
        <dbReference type="ChEBI" id="CHEBI:43474"/>
        <dbReference type="ChEBI" id="CHEBI:57930"/>
        <dbReference type="ChEBI" id="CHEBI:140395"/>
        <dbReference type="EC" id="2.7.7.8"/>
    </reaction>
</comment>
<evidence type="ECO:0000256" key="1">
    <source>
        <dbReference type="ARBA" id="ARBA00007404"/>
    </source>
</evidence>
<dbReference type="Gene3D" id="3.30.230.70">
    <property type="entry name" value="GHMP Kinase, N-terminal domain"/>
    <property type="match status" value="2"/>
</dbReference>
<reference evidence="10 11" key="1">
    <citation type="journal article" date="2013" name="PLoS Genet.">
        <title>A gene transfer agent and a dynamic repertoire of secretion systems hold the keys to the explosive radiation of the emerging pathogen Bartonella.</title>
        <authorList>
            <person name="Guy L."/>
            <person name="Nystedt B."/>
            <person name="Toft C."/>
            <person name="Zaremba-Niedzwiedzka K."/>
            <person name="Berglund E.C."/>
            <person name="Granberg F."/>
            <person name="Naslund K."/>
            <person name="Eriksson A.S."/>
            <person name="Andersson S.G."/>
        </authorList>
    </citation>
    <scope>NUCLEOTIDE SEQUENCE [LARGE SCALE GENOMIC DNA]</scope>
    <source>
        <strain evidence="10">Tweed</strain>
    </source>
</reference>
<keyword evidence="4 8" id="KW-0548">Nucleotidyltransferase</keyword>
<dbReference type="InterPro" id="IPR012162">
    <property type="entry name" value="PNPase"/>
</dbReference>
<name>N6USC7_BARVB</name>
<organism evidence="10 11">
    <name type="scientific">Bartonella vinsonii subsp. berkhoffii str. Tweed</name>
    <dbReference type="NCBI Taxonomy" id="1094502"/>
    <lineage>
        <taxon>Bacteria</taxon>
        <taxon>Pseudomonadati</taxon>
        <taxon>Pseudomonadota</taxon>
        <taxon>Alphaproteobacteria</taxon>
        <taxon>Hyphomicrobiales</taxon>
        <taxon>Bartonellaceae</taxon>
        <taxon>Bartonella</taxon>
    </lineage>
</organism>
<dbReference type="HOGENOM" id="CLU_004217_2_2_5"/>
<dbReference type="FunFam" id="2.40.50.140:FF:000107">
    <property type="entry name" value="Polyribonucleotide nucleotidyltransferase"/>
    <property type="match status" value="1"/>
</dbReference>
<comment type="function">
    <text evidence="8">Involved in mRNA degradation. Catalyzes the phosphorolysis of single-stranded polyribonucleotides processively in the 3'- to 5'-direction.</text>
</comment>
<dbReference type="Pfam" id="PF03726">
    <property type="entry name" value="PNPase"/>
    <property type="match status" value="1"/>
</dbReference>
<evidence type="ECO:0000256" key="8">
    <source>
        <dbReference type="HAMAP-Rule" id="MF_01595"/>
    </source>
</evidence>
<dbReference type="CDD" id="cd04472">
    <property type="entry name" value="S1_PNPase"/>
    <property type="match status" value="1"/>
</dbReference>
<dbReference type="Gene3D" id="2.40.50.140">
    <property type="entry name" value="Nucleic acid-binding proteins"/>
    <property type="match status" value="1"/>
</dbReference>
<dbReference type="GO" id="GO:0006402">
    <property type="term" value="P:mRNA catabolic process"/>
    <property type="evidence" value="ECO:0007669"/>
    <property type="project" value="UniProtKB-UniRule"/>
</dbReference>
<evidence type="ECO:0000256" key="6">
    <source>
        <dbReference type="ARBA" id="ARBA00022842"/>
    </source>
</evidence>
<dbReference type="InterPro" id="IPR036345">
    <property type="entry name" value="ExoRNase_PH_dom2_sf"/>
</dbReference>
<dbReference type="SUPFAM" id="SSF55666">
    <property type="entry name" value="Ribonuclease PH domain 2-like"/>
    <property type="match status" value="2"/>
</dbReference>
<dbReference type="CDD" id="cd11363">
    <property type="entry name" value="RNase_PH_PNPase_1"/>
    <property type="match status" value="1"/>
</dbReference>
<dbReference type="Pfam" id="PF01138">
    <property type="entry name" value="RNase_PH"/>
    <property type="match status" value="2"/>
</dbReference>
<dbReference type="InterPro" id="IPR012340">
    <property type="entry name" value="NA-bd_OB-fold"/>
</dbReference>
<sequence>MFKTHKIEIEWAGRPLTIETGKIARQADGAVIATYGETIVLATVVSAKSPKPDQDFFPLTVNYQEKSYAVGRIPGGYLKRESRPTENETLISRLIDRPIRPLFADGYKNDTQVIVSVIQHDLENNPDILAMIASSAALTLSGIPFMGPIAGARVGYCNGQYVLNPHIDEMPESKLDLVVAGTESAVLMVESEAHELPEDIMLGAVMFGHKSLQPVLDAIIKLAEVAAKDPRDFVPEDLSDLEKAMRKMAEQDIRKAYTITDKQERYAAIDAIKTEITNKFMPETDEECKFSTDQLATVFKQLQAKIVRWNILDTQKRIDGRNLSTVRPIQSEVSILPRTHGSALFTRGETQAIVVATLGTGEDEQYVDSLTGMYKETFLLHYNFPPFSVGETGRLGSPGRREIGHGKLAWRALHPMLPTKESFPYTIRAVSEITESNGSSSMATVCGTSLALMDAGVPLARPVAGIAMGLIKEGERFAVLSDILGDEDHLGDMDFKVAGTENGITALQMDIKIDGITEEIMEIALEQAKEGRIHILNEMAKALTSARAELSEFSPRIEVMNIPVDKIRDVIGSGGKVIREIVEQTGAKINIEDDGTIKIASADAKTIEAAKRWIHSIVDEPEVGAIYQGTVVKTAEFGAFVNFFGSRDGLVHISQLASERVIKTTDIVKEGDKVWVKLMGFDERGKVRLSMKIIDQKTGKEITSDKPVKEG</sequence>
<dbReference type="InterPro" id="IPR003029">
    <property type="entry name" value="S1_domain"/>
</dbReference>
<keyword evidence="7 8" id="KW-0694">RNA-binding</keyword>
<evidence type="ECO:0000256" key="4">
    <source>
        <dbReference type="ARBA" id="ARBA00022695"/>
    </source>
</evidence>
<evidence type="ECO:0000256" key="5">
    <source>
        <dbReference type="ARBA" id="ARBA00022723"/>
    </source>
</evidence>
<dbReference type="GO" id="GO:0004654">
    <property type="term" value="F:polyribonucleotide nucleotidyltransferase activity"/>
    <property type="evidence" value="ECO:0007669"/>
    <property type="project" value="UniProtKB-UniRule"/>
</dbReference>
<gene>
    <name evidence="8 10" type="primary">pnp</name>
    <name evidence="10" type="ORF">BVtw_02580</name>
</gene>
<dbReference type="InterPro" id="IPR004087">
    <property type="entry name" value="KH_dom"/>
</dbReference>
<comment type="similarity">
    <text evidence="1 8">Belongs to the polyribonucleotide nucleotidyltransferase family.</text>
</comment>
<dbReference type="Pfam" id="PF03725">
    <property type="entry name" value="RNase_PH_C"/>
    <property type="match status" value="2"/>
</dbReference>
<dbReference type="GO" id="GO:0005829">
    <property type="term" value="C:cytosol"/>
    <property type="evidence" value="ECO:0007669"/>
    <property type="project" value="TreeGrafter"/>
</dbReference>
<dbReference type="FunFam" id="3.30.230.70:FF:000001">
    <property type="entry name" value="Polyribonucleotide nucleotidyltransferase"/>
    <property type="match status" value="1"/>
</dbReference>
<dbReference type="SMART" id="SM00316">
    <property type="entry name" value="S1"/>
    <property type="match status" value="1"/>
</dbReference>
<keyword evidence="5 8" id="KW-0479">Metal-binding</keyword>
<evidence type="ECO:0000256" key="7">
    <source>
        <dbReference type="ARBA" id="ARBA00022884"/>
    </source>
</evidence>
<dbReference type="SUPFAM" id="SSF54211">
    <property type="entry name" value="Ribosomal protein S5 domain 2-like"/>
    <property type="match status" value="2"/>
</dbReference>
<dbReference type="PANTHER" id="PTHR11252:SF0">
    <property type="entry name" value="POLYRIBONUCLEOTIDE NUCLEOTIDYLTRANSFERASE 1, MITOCHONDRIAL"/>
    <property type="match status" value="1"/>
</dbReference>
<dbReference type="EC" id="2.7.7.8" evidence="8"/>
<dbReference type="SUPFAM" id="SSF54791">
    <property type="entry name" value="Eukaryotic type KH-domain (KH-domain type I)"/>
    <property type="match status" value="1"/>
</dbReference>
<dbReference type="InterPro" id="IPR015848">
    <property type="entry name" value="PNPase_PH_RNA-bd_bac/org-type"/>
</dbReference>
<dbReference type="GO" id="GO:0000175">
    <property type="term" value="F:3'-5'-RNA exonuclease activity"/>
    <property type="evidence" value="ECO:0007669"/>
    <property type="project" value="TreeGrafter"/>
</dbReference>
<dbReference type="GO" id="GO:0000287">
    <property type="term" value="F:magnesium ion binding"/>
    <property type="evidence" value="ECO:0007669"/>
    <property type="project" value="UniProtKB-UniRule"/>
</dbReference>
<comment type="subcellular location">
    <subcellularLocation>
        <location evidence="8">Cytoplasm</location>
    </subcellularLocation>
</comment>
<dbReference type="HAMAP" id="MF_01595">
    <property type="entry name" value="PNPase"/>
    <property type="match status" value="1"/>
</dbReference>
<dbReference type="PIRSF" id="PIRSF005499">
    <property type="entry name" value="PNPase"/>
    <property type="match status" value="1"/>
</dbReference>
<proteinExistence type="inferred from homology"/>
<dbReference type="GO" id="GO:0003723">
    <property type="term" value="F:RNA binding"/>
    <property type="evidence" value="ECO:0007669"/>
    <property type="project" value="UniProtKB-UniRule"/>
</dbReference>
<dbReference type="InterPro" id="IPR001247">
    <property type="entry name" value="ExoRNase_PH_dom1"/>
</dbReference>
<dbReference type="CDD" id="cd11364">
    <property type="entry name" value="RNase_PH_PNPase_2"/>
    <property type="match status" value="1"/>
</dbReference>
<evidence type="ECO:0000256" key="3">
    <source>
        <dbReference type="ARBA" id="ARBA00022679"/>
    </source>
</evidence>